<dbReference type="Proteomes" id="UP001454036">
    <property type="component" value="Unassembled WGS sequence"/>
</dbReference>
<comment type="caution">
    <text evidence="2">The sequence shown here is derived from an EMBL/GenBank/DDBJ whole genome shotgun (WGS) entry which is preliminary data.</text>
</comment>
<accession>A0AAV3NUJ0</accession>
<proteinExistence type="predicted"/>
<name>A0AAV3NUJ0_LITER</name>
<reference evidence="2 3" key="1">
    <citation type="submission" date="2024-01" db="EMBL/GenBank/DDBJ databases">
        <title>The complete chloroplast genome sequence of Lithospermum erythrorhizon: insights into the phylogenetic relationship among Boraginaceae species and the maternal lineages of purple gromwells.</title>
        <authorList>
            <person name="Okada T."/>
            <person name="Watanabe K."/>
        </authorList>
    </citation>
    <scope>NUCLEOTIDE SEQUENCE [LARGE SCALE GENOMIC DNA]</scope>
</reference>
<feature type="region of interest" description="Disordered" evidence="1">
    <location>
        <begin position="1"/>
        <end position="70"/>
    </location>
</feature>
<feature type="compositionally biased region" description="Polar residues" evidence="1">
    <location>
        <begin position="38"/>
        <end position="51"/>
    </location>
</feature>
<evidence type="ECO:0000313" key="3">
    <source>
        <dbReference type="Proteomes" id="UP001454036"/>
    </source>
</evidence>
<evidence type="ECO:0000313" key="2">
    <source>
        <dbReference type="EMBL" id="GAA0143047.1"/>
    </source>
</evidence>
<keyword evidence="3" id="KW-1185">Reference proteome</keyword>
<protein>
    <submittedName>
        <fullName evidence="2">Uncharacterized protein</fullName>
    </submittedName>
</protein>
<dbReference type="AlphaFoldDB" id="A0AAV3NUJ0"/>
<sequence length="70" mass="7620">MSTTSPSHNYSTRVLSMDPPLPPHPTTIVNPNPPTTTQLSYKDSTVSSPRSRQTDNCDEPLPQVPGVKFA</sequence>
<evidence type="ECO:0000256" key="1">
    <source>
        <dbReference type="SAM" id="MobiDB-lite"/>
    </source>
</evidence>
<feature type="compositionally biased region" description="Polar residues" evidence="1">
    <location>
        <begin position="1"/>
        <end position="14"/>
    </location>
</feature>
<gene>
    <name evidence="2" type="ORF">LIER_03818</name>
</gene>
<dbReference type="EMBL" id="BAABME010000471">
    <property type="protein sequence ID" value="GAA0143047.1"/>
    <property type="molecule type" value="Genomic_DNA"/>
</dbReference>
<organism evidence="2 3">
    <name type="scientific">Lithospermum erythrorhizon</name>
    <name type="common">Purple gromwell</name>
    <name type="synonym">Lithospermum officinale var. erythrorhizon</name>
    <dbReference type="NCBI Taxonomy" id="34254"/>
    <lineage>
        <taxon>Eukaryota</taxon>
        <taxon>Viridiplantae</taxon>
        <taxon>Streptophyta</taxon>
        <taxon>Embryophyta</taxon>
        <taxon>Tracheophyta</taxon>
        <taxon>Spermatophyta</taxon>
        <taxon>Magnoliopsida</taxon>
        <taxon>eudicotyledons</taxon>
        <taxon>Gunneridae</taxon>
        <taxon>Pentapetalae</taxon>
        <taxon>asterids</taxon>
        <taxon>lamiids</taxon>
        <taxon>Boraginales</taxon>
        <taxon>Boraginaceae</taxon>
        <taxon>Boraginoideae</taxon>
        <taxon>Lithospermeae</taxon>
        <taxon>Lithospermum</taxon>
    </lineage>
</organism>